<protein>
    <recommendedName>
        <fullName evidence="2">RRM domain-containing protein</fullName>
    </recommendedName>
</protein>
<proteinExistence type="predicted"/>
<dbReference type="Gene3D" id="3.30.70.330">
    <property type="match status" value="1"/>
</dbReference>
<name>A0A7S0YMB6_9CHLO</name>
<dbReference type="PROSITE" id="PS50102">
    <property type="entry name" value="RRM"/>
    <property type="match status" value="1"/>
</dbReference>
<dbReference type="InterPro" id="IPR012677">
    <property type="entry name" value="Nucleotide-bd_a/b_plait_sf"/>
</dbReference>
<organism evidence="3">
    <name type="scientific">Polytomella parva</name>
    <dbReference type="NCBI Taxonomy" id="51329"/>
    <lineage>
        <taxon>Eukaryota</taxon>
        <taxon>Viridiplantae</taxon>
        <taxon>Chlorophyta</taxon>
        <taxon>core chlorophytes</taxon>
        <taxon>Chlorophyceae</taxon>
        <taxon>CS clade</taxon>
        <taxon>Chlamydomonadales</taxon>
        <taxon>Chlamydomonadaceae</taxon>
        <taxon>Polytomella</taxon>
    </lineage>
</organism>
<dbReference type="InterPro" id="IPR035979">
    <property type="entry name" value="RBD_domain_sf"/>
</dbReference>
<feature type="domain" description="RRM" evidence="2">
    <location>
        <begin position="5"/>
        <end position="86"/>
    </location>
</feature>
<accession>A0A7S0YMB6</accession>
<dbReference type="Pfam" id="PF00076">
    <property type="entry name" value="RRM_1"/>
    <property type="match status" value="1"/>
</dbReference>
<dbReference type="AlphaFoldDB" id="A0A7S0YMB6"/>
<dbReference type="SUPFAM" id="SSF54928">
    <property type="entry name" value="RNA-binding domain, RBD"/>
    <property type="match status" value="1"/>
</dbReference>
<dbReference type="SMART" id="SM00360">
    <property type="entry name" value="RRM"/>
    <property type="match status" value="1"/>
</dbReference>
<gene>
    <name evidence="3" type="ORF">PPAR00522_LOCUS13276</name>
</gene>
<reference evidence="3" key="1">
    <citation type="submission" date="2021-01" db="EMBL/GenBank/DDBJ databases">
        <authorList>
            <person name="Corre E."/>
            <person name="Pelletier E."/>
            <person name="Niang G."/>
            <person name="Scheremetjew M."/>
            <person name="Finn R."/>
            <person name="Kale V."/>
            <person name="Holt S."/>
            <person name="Cochrane G."/>
            <person name="Meng A."/>
            <person name="Brown T."/>
            <person name="Cohen L."/>
        </authorList>
    </citation>
    <scope>NUCLEOTIDE SEQUENCE</scope>
    <source>
        <strain evidence="3">SAG 63-3</strain>
    </source>
</reference>
<dbReference type="EMBL" id="HBFM01020391">
    <property type="protein sequence ID" value="CAD8777788.1"/>
    <property type="molecule type" value="Transcribed_RNA"/>
</dbReference>
<evidence type="ECO:0000313" key="3">
    <source>
        <dbReference type="EMBL" id="CAD8777788.1"/>
    </source>
</evidence>
<evidence type="ECO:0000256" key="1">
    <source>
        <dbReference type="PROSITE-ProRule" id="PRU00176"/>
    </source>
</evidence>
<evidence type="ECO:0000259" key="2">
    <source>
        <dbReference type="PROSITE" id="PS50102"/>
    </source>
</evidence>
<keyword evidence="1" id="KW-0694">RNA-binding</keyword>
<dbReference type="InterPro" id="IPR000504">
    <property type="entry name" value="RRM_dom"/>
</dbReference>
<sequence>MEKASVVFASNLVREITSDAIKDLFSDENYSVEKIEFIQKGSSNRHIPTGLAIISLPKGTDVRQCIKTLDGKEVLGRPIILRTKKFEPDDFQYVKREDAFYLSRDC</sequence>
<dbReference type="GO" id="GO:0003723">
    <property type="term" value="F:RNA binding"/>
    <property type="evidence" value="ECO:0007669"/>
    <property type="project" value="UniProtKB-UniRule"/>
</dbReference>
<dbReference type="CDD" id="cd00590">
    <property type="entry name" value="RRM_SF"/>
    <property type="match status" value="1"/>
</dbReference>